<reference evidence="2 3" key="1">
    <citation type="journal article" date="2002" name="Nucleic Acids Res.">
        <title>The complete genomic sequence of Mycoplasma penetrans, an intracellular bacterial pathogen in humans.</title>
        <authorList>
            <person name="Sasaki Y."/>
            <person name="Ishikawa J."/>
            <person name="Yamashita A."/>
            <person name="Oshima K."/>
            <person name="Kenri T."/>
            <person name="Furuya K."/>
            <person name="Yoshino C."/>
            <person name="Horino A."/>
            <person name="Shiba T."/>
            <person name="Sasaki T."/>
            <person name="Hattori M."/>
        </authorList>
    </citation>
    <scope>NUCLEOTIDE SEQUENCE [LARGE SCALE GENOMIC DNA]</scope>
    <source>
        <strain evidence="2 3">HF-2</strain>
    </source>
</reference>
<keyword evidence="1" id="KW-0472">Membrane</keyword>
<dbReference type="PANTHER" id="PTHR37305">
    <property type="entry name" value="INTEGRAL MEMBRANE PROTEIN-RELATED"/>
    <property type="match status" value="1"/>
</dbReference>
<feature type="transmembrane region" description="Helical" evidence="1">
    <location>
        <begin position="82"/>
        <end position="102"/>
    </location>
</feature>
<dbReference type="EMBL" id="BA000026">
    <property type="protein sequence ID" value="BAC44146.1"/>
    <property type="molecule type" value="Genomic_DNA"/>
</dbReference>
<feature type="transmembrane region" description="Helical" evidence="1">
    <location>
        <begin position="244"/>
        <end position="264"/>
    </location>
</feature>
<evidence type="ECO:0000256" key="1">
    <source>
        <dbReference type="SAM" id="Phobius"/>
    </source>
</evidence>
<dbReference type="PANTHER" id="PTHR37305:SF1">
    <property type="entry name" value="MEMBRANE PROTEIN"/>
    <property type="match status" value="1"/>
</dbReference>
<dbReference type="eggNOG" id="COG1277">
    <property type="taxonomic scope" value="Bacteria"/>
</dbReference>
<keyword evidence="1" id="KW-0812">Transmembrane</keyword>
<evidence type="ECO:0000313" key="3">
    <source>
        <dbReference type="Proteomes" id="UP000002522"/>
    </source>
</evidence>
<feature type="transmembrane region" description="Helical" evidence="1">
    <location>
        <begin position="108"/>
        <end position="126"/>
    </location>
</feature>
<protein>
    <submittedName>
        <fullName evidence="2">Uncharacterized protein</fullName>
    </submittedName>
</protein>
<dbReference type="KEGG" id="mpe:MYPE3550"/>
<keyword evidence="3" id="KW-1185">Reference proteome</keyword>
<proteinExistence type="predicted"/>
<dbReference type="HOGENOM" id="CLU_583713_0_0_14"/>
<name>Q8EW50_MALP2</name>
<sequence>MGFEMFNNNESNNVSINQNSYSKDLINSNDVSKFDSDLKNNKSHKKKEKFSTKWKESLGFKPILSYFYFLFIFLINKKGTWIMPIIIFLLPLLFSIIAITSSEGSTNTIYITSLSIICVLTISFITSKTINLFKDSETEGVEILIVSKPIERWQIIFGKFSILILVSLLISVLNFISNLIGVSIVNAFKKLDTSQTAIFNQVDLNVNYALLVFGASIALCLLFGSITSLITIKCSKKLSSSIPIMLFMLMYMGTFFSSIISTIGENGSSAYNFYNKWSQTSSIQYNQSFKYTHVNNSVWIGFEKSSIENSSTDSNKVSYQTLLDEITVLKNAWNATVNTGNWYTALKWVDLAMPLFETTQILNNLSLIDSSKGDLSFIRDPNYTYSSKFYLDSQTNSNNTNFENSDVAKSDSNYQTWLQLTNSSQLALMSISKEINKSPNWAVVFLWCLISVSFLSFSTYLYMRRDFR</sequence>
<keyword evidence="1" id="KW-1133">Transmembrane helix</keyword>
<dbReference type="InParanoid" id="Q8EW50"/>
<feature type="transmembrane region" description="Helical" evidence="1">
    <location>
        <begin position="208"/>
        <end position="232"/>
    </location>
</feature>
<evidence type="ECO:0000313" key="2">
    <source>
        <dbReference type="EMBL" id="BAC44146.1"/>
    </source>
</evidence>
<feature type="transmembrane region" description="Helical" evidence="1">
    <location>
        <begin position="441"/>
        <end position="463"/>
    </location>
</feature>
<organism evidence="2 3">
    <name type="scientific">Malacoplasma penetrans (strain HF-2)</name>
    <name type="common">Mycoplasma penetrans</name>
    <dbReference type="NCBI Taxonomy" id="272633"/>
    <lineage>
        <taxon>Bacteria</taxon>
        <taxon>Bacillati</taxon>
        <taxon>Mycoplasmatota</taxon>
        <taxon>Mycoplasmoidales</taxon>
        <taxon>Mycoplasmoidaceae</taxon>
        <taxon>Malacoplasma</taxon>
    </lineage>
</organism>
<feature type="transmembrane region" description="Helical" evidence="1">
    <location>
        <begin position="162"/>
        <end position="188"/>
    </location>
</feature>
<dbReference type="STRING" id="272633.gene:10731467"/>
<dbReference type="Proteomes" id="UP000002522">
    <property type="component" value="Chromosome"/>
</dbReference>
<accession>Q8EW50</accession>
<feature type="transmembrane region" description="Helical" evidence="1">
    <location>
        <begin position="58"/>
        <end position="75"/>
    </location>
</feature>
<dbReference type="AlphaFoldDB" id="Q8EW50"/>
<gene>
    <name evidence="2" type="ordered locus">MYPE3550</name>
</gene>